<dbReference type="InterPro" id="IPR036640">
    <property type="entry name" value="ABC1_TM_sf"/>
</dbReference>
<keyword evidence="2" id="KW-0813">Transport</keyword>
<dbReference type="EMBL" id="FRDN01000004">
    <property type="protein sequence ID" value="SHN58715.1"/>
    <property type="molecule type" value="Genomic_DNA"/>
</dbReference>
<feature type="transmembrane region" description="Helical" evidence="9">
    <location>
        <begin position="20"/>
        <end position="46"/>
    </location>
</feature>
<dbReference type="GO" id="GO:0034040">
    <property type="term" value="F:ATPase-coupled lipid transmembrane transporter activity"/>
    <property type="evidence" value="ECO:0007669"/>
    <property type="project" value="TreeGrafter"/>
</dbReference>
<evidence type="ECO:0000256" key="2">
    <source>
        <dbReference type="ARBA" id="ARBA00022448"/>
    </source>
</evidence>
<dbReference type="FunFam" id="3.40.50.300:FF:000221">
    <property type="entry name" value="Multidrug ABC transporter ATP-binding protein"/>
    <property type="match status" value="1"/>
</dbReference>
<name>A0A1M7SJQ3_9FIRM</name>
<keyword evidence="7 9" id="KW-1133">Transmembrane helix</keyword>
<dbReference type="GO" id="GO:0140359">
    <property type="term" value="F:ABC-type transporter activity"/>
    <property type="evidence" value="ECO:0007669"/>
    <property type="project" value="InterPro"/>
</dbReference>
<dbReference type="AlphaFoldDB" id="A0A1M7SJQ3"/>
<dbReference type="InterPro" id="IPR027417">
    <property type="entry name" value="P-loop_NTPase"/>
</dbReference>
<evidence type="ECO:0000259" key="10">
    <source>
        <dbReference type="PROSITE" id="PS50893"/>
    </source>
</evidence>
<dbReference type="InterPro" id="IPR003593">
    <property type="entry name" value="AAA+_ATPase"/>
</dbReference>
<comment type="subcellular location">
    <subcellularLocation>
        <location evidence="1">Cell membrane</location>
        <topology evidence="1">Multi-pass membrane protein</topology>
    </subcellularLocation>
</comment>
<feature type="transmembrane region" description="Helical" evidence="9">
    <location>
        <begin position="247"/>
        <end position="269"/>
    </location>
</feature>
<sequence>MLRTVQRILDLGGKYRGRLLVSFLAGFLENSMAAVAVFGVYMGLLFSVEDNLLTTTHILWLGLALAVSLLLRFVFKLLEYRYQSGVGYEVVCDKRLLLGEKLRRLSMGFYSGTDAGKISSVINNDLVFVETLAMAFLSKIVGALTSASLMMVFMLILDWRIALVAAIGYPAAWAVHGQIQKTYRNYAGPRQEAHAQTSSVMLEYLQGLFVIRAFTMSEQQSFRLKKAVENLEQVSFAFEKQALPWTLLYFGCFHICTVLILCVTAHLLLDVLITLPVALFFVVMVFTFYTPLELMGLVAGIIRLMNTCLDRMQELLAAPVIDQEGGEITLDRFDVEFKEVTFAYGEKPVLNKISFYAPANSLTALVGVSGSGKSTVLNLIARFWDVGSGSIAIGGVDIREMTGDCVMRQISAVFQKAYLFHDTIFNNIRLGNPMATREEVIRAAQKARCHDFISRLPQGYDTVVGEGGATLSGGERQRLAIARALLKNAPIVLLDEVTAHIDPENERLIQQAIGELVANKTLFIVAHKLATVQNADQILVLNTQGQIGESGTHEQLLARGGLYAALWRKSQKVSKWSMGGS</sequence>
<feature type="domain" description="ABC transporter" evidence="10">
    <location>
        <begin position="335"/>
        <end position="569"/>
    </location>
</feature>
<dbReference type="GO" id="GO:0005886">
    <property type="term" value="C:plasma membrane"/>
    <property type="evidence" value="ECO:0007669"/>
    <property type="project" value="UniProtKB-SubCell"/>
</dbReference>
<dbReference type="SUPFAM" id="SSF90123">
    <property type="entry name" value="ABC transporter transmembrane region"/>
    <property type="match status" value="1"/>
</dbReference>
<dbReference type="PROSITE" id="PS50893">
    <property type="entry name" value="ABC_TRANSPORTER_2"/>
    <property type="match status" value="1"/>
</dbReference>
<dbReference type="STRING" id="1121395.SAMN02745215_00965"/>
<feature type="transmembrane region" description="Helical" evidence="9">
    <location>
        <begin position="275"/>
        <end position="302"/>
    </location>
</feature>
<dbReference type="InterPro" id="IPR039421">
    <property type="entry name" value="Type_1_exporter"/>
</dbReference>
<dbReference type="Pfam" id="PF00664">
    <property type="entry name" value="ABC_membrane"/>
    <property type="match status" value="1"/>
</dbReference>
<accession>A0A1M7SJQ3</accession>
<protein>
    <submittedName>
        <fullName evidence="12">ATP-binding cassette, subfamily B</fullName>
    </submittedName>
</protein>
<evidence type="ECO:0000313" key="13">
    <source>
        <dbReference type="Proteomes" id="UP000184010"/>
    </source>
</evidence>
<feature type="domain" description="ABC transmembrane type-1" evidence="11">
    <location>
        <begin position="31"/>
        <end position="304"/>
    </location>
</feature>
<dbReference type="Gene3D" id="3.40.50.300">
    <property type="entry name" value="P-loop containing nucleotide triphosphate hydrolases"/>
    <property type="match status" value="1"/>
</dbReference>
<dbReference type="CDD" id="cd07346">
    <property type="entry name" value="ABC_6TM_exporters"/>
    <property type="match status" value="1"/>
</dbReference>
<dbReference type="RefSeq" id="WP_072771520.1">
    <property type="nucleotide sequence ID" value="NZ_FRDN01000004.1"/>
</dbReference>
<evidence type="ECO:0000256" key="7">
    <source>
        <dbReference type="ARBA" id="ARBA00022989"/>
    </source>
</evidence>
<dbReference type="PROSITE" id="PS00211">
    <property type="entry name" value="ABC_TRANSPORTER_1"/>
    <property type="match status" value="1"/>
</dbReference>
<dbReference type="SUPFAM" id="SSF52540">
    <property type="entry name" value="P-loop containing nucleoside triphosphate hydrolases"/>
    <property type="match status" value="1"/>
</dbReference>
<dbReference type="GO" id="GO:0016887">
    <property type="term" value="F:ATP hydrolysis activity"/>
    <property type="evidence" value="ECO:0007669"/>
    <property type="project" value="InterPro"/>
</dbReference>
<keyword evidence="8 9" id="KW-0472">Membrane</keyword>
<feature type="transmembrane region" description="Helical" evidence="9">
    <location>
        <begin position="126"/>
        <end position="145"/>
    </location>
</feature>
<evidence type="ECO:0000256" key="8">
    <source>
        <dbReference type="ARBA" id="ARBA00023136"/>
    </source>
</evidence>
<keyword evidence="13" id="KW-1185">Reference proteome</keyword>
<evidence type="ECO:0000256" key="9">
    <source>
        <dbReference type="SAM" id="Phobius"/>
    </source>
</evidence>
<keyword evidence="4 9" id="KW-0812">Transmembrane</keyword>
<keyword evidence="5" id="KW-0547">Nucleotide-binding</keyword>
<evidence type="ECO:0000256" key="1">
    <source>
        <dbReference type="ARBA" id="ARBA00004651"/>
    </source>
</evidence>
<keyword evidence="3" id="KW-1003">Cell membrane</keyword>
<dbReference type="GO" id="GO:0005524">
    <property type="term" value="F:ATP binding"/>
    <property type="evidence" value="ECO:0007669"/>
    <property type="project" value="UniProtKB-KW"/>
</dbReference>
<dbReference type="PANTHER" id="PTHR24221:SF397">
    <property type="entry name" value="ABC TRANSPORTER, ATP-BINDING TRANSMEMBRANE PROTEIN"/>
    <property type="match status" value="1"/>
</dbReference>
<gene>
    <name evidence="12" type="ORF">SAMN02745215_00965</name>
</gene>
<proteinExistence type="predicted"/>
<dbReference type="InterPro" id="IPR003439">
    <property type="entry name" value="ABC_transporter-like_ATP-bd"/>
</dbReference>
<dbReference type="PANTHER" id="PTHR24221">
    <property type="entry name" value="ATP-BINDING CASSETTE SUB-FAMILY B"/>
    <property type="match status" value="1"/>
</dbReference>
<organism evidence="12 13">
    <name type="scientific">Desulfitobacterium chlororespirans DSM 11544</name>
    <dbReference type="NCBI Taxonomy" id="1121395"/>
    <lineage>
        <taxon>Bacteria</taxon>
        <taxon>Bacillati</taxon>
        <taxon>Bacillota</taxon>
        <taxon>Clostridia</taxon>
        <taxon>Eubacteriales</taxon>
        <taxon>Desulfitobacteriaceae</taxon>
        <taxon>Desulfitobacterium</taxon>
    </lineage>
</organism>
<evidence type="ECO:0000256" key="6">
    <source>
        <dbReference type="ARBA" id="ARBA00022840"/>
    </source>
</evidence>
<dbReference type="Proteomes" id="UP000184010">
    <property type="component" value="Unassembled WGS sequence"/>
</dbReference>
<dbReference type="SMART" id="SM00382">
    <property type="entry name" value="AAA"/>
    <property type="match status" value="1"/>
</dbReference>
<feature type="transmembrane region" description="Helical" evidence="9">
    <location>
        <begin position="58"/>
        <end position="75"/>
    </location>
</feature>
<dbReference type="PROSITE" id="PS50929">
    <property type="entry name" value="ABC_TM1F"/>
    <property type="match status" value="1"/>
</dbReference>
<evidence type="ECO:0000259" key="11">
    <source>
        <dbReference type="PROSITE" id="PS50929"/>
    </source>
</evidence>
<keyword evidence="6 12" id="KW-0067">ATP-binding</keyword>
<feature type="transmembrane region" description="Helical" evidence="9">
    <location>
        <begin position="151"/>
        <end position="175"/>
    </location>
</feature>
<evidence type="ECO:0000256" key="3">
    <source>
        <dbReference type="ARBA" id="ARBA00022475"/>
    </source>
</evidence>
<dbReference type="Pfam" id="PF00005">
    <property type="entry name" value="ABC_tran"/>
    <property type="match status" value="1"/>
</dbReference>
<dbReference type="InterPro" id="IPR017871">
    <property type="entry name" value="ABC_transporter-like_CS"/>
</dbReference>
<evidence type="ECO:0000313" key="12">
    <source>
        <dbReference type="EMBL" id="SHN58715.1"/>
    </source>
</evidence>
<dbReference type="Gene3D" id="1.20.1560.10">
    <property type="entry name" value="ABC transporter type 1, transmembrane domain"/>
    <property type="match status" value="1"/>
</dbReference>
<evidence type="ECO:0000256" key="5">
    <source>
        <dbReference type="ARBA" id="ARBA00022741"/>
    </source>
</evidence>
<reference evidence="13" key="1">
    <citation type="submission" date="2016-12" db="EMBL/GenBank/DDBJ databases">
        <authorList>
            <person name="Varghese N."/>
            <person name="Submissions S."/>
        </authorList>
    </citation>
    <scope>NUCLEOTIDE SEQUENCE [LARGE SCALE GENOMIC DNA]</scope>
    <source>
        <strain evidence="13">DSM 11544</strain>
    </source>
</reference>
<dbReference type="InterPro" id="IPR011527">
    <property type="entry name" value="ABC1_TM_dom"/>
</dbReference>
<evidence type="ECO:0000256" key="4">
    <source>
        <dbReference type="ARBA" id="ARBA00022692"/>
    </source>
</evidence>